<comment type="caution">
    <text evidence="1">The sequence shown here is derived from an EMBL/GenBank/DDBJ whole genome shotgun (WGS) entry which is preliminary data.</text>
</comment>
<evidence type="ECO:0000313" key="2">
    <source>
        <dbReference type="Proteomes" id="UP001371456"/>
    </source>
</evidence>
<dbReference type="AlphaFoldDB" id="A0AAN8TJ77"/>
<accession>A0AAN8TJ77</accession>
<gene>
    <name evidence="1" type="ORF">RDI58_018246</name>
</gene>
<sequence>MISLCRLHGSCKVHLLISKELILQTSGSCEGSFYMLAEHTRMELRKKLTAIAKLVGDHDDDFIIPLSMNLKKGPFFLEQIDEQDNNNLNSKSQVPNTCASHCSCVI</sequence>
<proteinExistence type="predicted"/>
<dbReference type="EMBL" id="JBANQN010000007">
    <property type="protein sequence ID" value="KAK6784791.1"/>
    <property type="molecule type" value="Genomic_DNA"/>
</dbReference>
<dbReference type="Proteomes" id="UP001371456">
    <property type="component" value="Unassembled WGS sequence"/>
</dbReference>
<organism evidence="1 2">
    <name type="scientific">Solanum bulbocastanum</name>
    <name type="common">Wild potato</name>
    <dbReference type="NCBI Taxonomy" id="147425"/>
    <lineage>
        <taxon>Eukaryota</taxon>
        <taxon>Viridiplantae</taxon>
        <taxon>Streptophyta</taxon>
        <taxon>Embryophyta</taxon>
        <taxon>Tracheophyta</taxon>
        <taxon>Spermatophyta</taxon>
        <taxon>Magnoliopsida</taxon>
        <taxon>eudicotyledons</taxon>
        <taxon>Gunneridae</taxon>
        <taxon>Pentapetalae</taxon>
        <taxon>asterids</taxon>
        <taxon>lamiids</taxon>
        <taxon>Solanales</taxon>
        <taxon>Solanaceae</taxon>
        <taxon>Solanoideae</taxon>
        <taxon>Solaneae</taxon>
        <taxon>Solanum</taxon>
    </lineage>
</organism>
<name>A0AAN8TJ77_SOLBU</name>
<reference evidence="1 2" key="1">
    <citation type="submission" date="2024-02" db="EMBL/GenBank/DDBJ databases">
        <title>de novo genome assembly of Solanum bulbocastanum strain 11H21.</title>
        <authorList>
            <person name="Hosaka A.J."/>
        </authorList>
    </citation>
    <scope>NUCLEOTIDE SEQUENCE [LARGE SCALE GENOMIC DNA]</scope>
    <source>
        <tissue evidence="1">Young leaves</tissue>
    </source>
</reference>
<evidence type="ECO:0000313" key="1">
    <source>
        <dbReference type="EMBL" id="KAK6784791.1"/>
    </source>
</evidence>
<keyword evidence="2" id="KW-1185">Reference proteome</keyword>
<protein>
    <submittedName>
        <fullName evidence="1">Uncharacterized protein</fullName>
    </submittedName>
</protein>